<dbReference type="EMBL" id="LBUT01000003">
    <property type="protein sequence ID" value="KKQ71403.1"/>
    <property type="molecule type" value="Genomic_DNA"/>
</dbReference>
<dbReference type="InterPro" id="IPR029044">
    <property type="entry name" value="Nucleotide-diphossugar_trans"/>
</dbReference>
<dbReference type="Pfam" id="PF00535">
    <property type="entry name" value="Glycos_transf_2"/>
    <property type="match status" value="1"/>
</dbReference>
<comment type="caution">
    <text evidence="2">The sequence shown here is derived from an EMBL/GenBank/DDBJ whole genome shotgun (WGS) entry which is preliminary data.</text>
</comment>
<keyword evidence="2" id="KW-0808">Transferase</keyword>
<evidence type="ECO:0000313" key="2">
    <source>
        <dbReference type="EMBL" id="KKQ71403.1"/>
    </source>
</evidence>
<sequence length="330" mass="38235">MKTVLWNLTKSMIKSPKKNNQPILSIIILNYNSGNYLSNCLKSLYQSTINNYQIEIIVVDNASTDDSLSQTQSLKLFNPNILPLNYLPLPTNIGFSAGNNRGVTVSNPKSKYVLFLNPDTSVEKDTLSGMIDYFEKHPKVDAATCDVILALTGKTQLESHRGFPTPNNTFWHFFGFGLPKLFSKSKFFNGYFMGYLDYSKPQQIDCCVGAFFMLKRPVGDQLKWWNEKYFMYGEDLDFCYQLRQNNFSLYFIPYFKITHFQGVSSGLLKTKSITHASRQTKIRSAIATTNAMKIFYQQNLLKNYSKIWQFIIWRGINLLEFYRIFKARYL</sequence>
<organism evidence="2 3">
    <name type="scientific">Candidatus Shapirobacteria bacterium GW2011_GWE2_38_30</name>
    <dbReference type="NCBI Taxonomy" id="1618490"/>
    <lineage>
        <taxon>Bacteria</taxon>
        <taxon>Candidatus Shapironibacteriota</taxon>
    </lineage>
</organism>
<dbReference type="PANTHER" id="PTHR43179:SF7">
    <property type="entry name" value="RHAMNOSYLTRANSFERASE WBBL"/>
    <property type="match status" value="1"/>
</dbReference>
<accession>A0A0G0JV33</accession>
<dbReference type="AlphaFoldDB" id="A0A0G0JV33"/>
<dbReference type="SUPFAM" id="SSF53448">
    <property type="entry name" value="Nucleotide-diphospho-sugar transferases"/>
    <property type="match status" value="1"/>
</dbReference>
<evidence type="ECO:0000259" key="1">
    <source>
        <dbReference type="Pfam" id="PF00535"/>
    </source>
</evidence>
<protein>
    <submittedName>
        <fullName evidence="2">Glycosyl transferase family 2</fullName>
    </submittedName>
</protein>
<gene>
    <name evidence="2" type="ORF">US90_C0003G0046</name>
</gene>
<dbReference type="GO" id="GO:0016740">
    <property type="term" value="F:transferase activity"/>
    <property type="evidence" value="ECO:0007669"/>
    <property type="project" value="UniProtKB-KW"/>
</dbReference>
<evidence type="ECO:0000313" key="3">
    <source>
        <dbReference type="Proteomes" id="UP000034406"/>
    </source>
</evidence>
<proteinExistence type="predicted"/>
<dbReference type="STRING" id="1618490.US90_C0003G0046"/>
<dbReference type="Proteomes" id="UP000034406">
    <property type="component" value="Unassembled WGS sequence"/>
</dbReference>
<dbReference type="CDD" id="cd04186">
    <property type="entry name" value="GT_2_like_c"/>
    <property type="match status" value="1"/>
</dbReference>
<reference evidence="2 3" key="1">
    <citation type="journal article" date="2015" name="Nature">
        <title>rRNA introns, odd ribosomes, and small enigmatic genomes across a large radiation of phyla.</title>
        <authorList>
            <person name="Brown C.T."/>
            <person name="Hug L.A."/>
            <person name="Thomas B.C."/>
            <person name="Sharon I."/>
            <person name="Castelle C.J."/>
            <person name="Singh A."/>
            <person name="Wilkins M.J."/>
            <person name="Williams K.H."/>
            <person name="Banfield J.F."/>
        </authorList>
    </citation>
    <scope>NUCLEOTIDE SEQUENCE [LARGE SCALE GENOMIC DNA]</scope>
</reference>
<dbReference type="PANTHER" id="PTHR43179">
    <property type="entry name" value="RHAMNOSYLTRANSFERASE WBBL"/>
    <property type="match status" value="1"/>
</dbReference>
<name>A0A0G0JV33_9BACT</name>
<dbReference type="InterPro" id="IPR001173">
    <property type="entry name" value="Glyco_trans_2-like"/>
</dbReference>
<dbReference type="Gene3D" id="3.90.550.10">
    <property type="entry name" value="Spore Coat Polysaccharide Biosynthesis Protein SpsA, Chain A"/>
    <property type="match status" value="1"/>
</dbReference>
<feature type="domain" description="Glycosyltransferase 2-like" evidence="1">
    <location>
        <begin position="25"/>
        <end position="216"/>
    </location>
</feature>